<accession>A0ABR8D6Y4</accession>
<dbReference type="Proteomes" id="UP000661112">
    <property type="component" value="Unassembled WGS sequence"/>
</dbReference>
<name>A0ABR8D6Y4_9NOST</name>
<evidence type="ECO:0000313" key="1">
    <source>
        <dbReference type="EMBL" id="MBD2502459.1"/>
    </source>
</evidence>
<sequence>MTVLFLCNLAPLRLCVRQIHILIQQRRIFYVPDAQQLKGVRLSKVLCQDALNKMLFLCAFAPLRELNNLGY</sequence>
<protein>
    <recommendedName>
        <fullName evidence="3">Secreted protein</fullName>
    </recommendedName>
</protein>
<comment type="caution">
    <text evidence="1">The sequence shown here is derived from an EMBL/GenBank/DDBJ whole genome shotgun (WGS) entry which is preliminary data.</text>
</comment>
<proteinExistence type="predicted"/>
<reference evidence="1 2" key="1">
    <citation type="journal article" date="2020" name="ISME J.">
        <title>Comparative genomics reveals insights into cyanobacterial evolution and habitat adaptation.</title>
        <authorList>
            <person name="Chen M.Y."/>
            <person name="Teng W.K."/>
            <person name="Zhao L."/>
            <person name="Hu C.X."/>
            <person name="Zhou Y.K."/>
            <person name="Han B.P."/>
            <person name="Song L.R."/>
            <person name="Shu W.S."/>
        </authorList>
    </citation>
    <scope>NUCLEOTIDE SEQUENCE [LARGE SCALE GENOMIC DNA]</scope>
    <source>
        <strain evidence="1 2">FACHB-119</strain>
    </source>
</reference>
<dbReference type="RefSeq" id="WP_190474725.1">
    <property type="nucleotide sequence ID" value="NZ_JACJSG010000024.1"/>
</dbReference>
<dbReference type="EMBL" id="JACJSG010000024">
    <property type="protein sequence ID" value="MBD2502459.1"/>
    <property type="molecule type" value="Genomic_DNA"/>
</dbReference>
<evidence type="ECO:0008006" key="3">
    <source>
        <dbReference type="Google" id="ProtNLM"/>
    </source>
</evidence>
<keyword evidence="2" id="KW-1185">Reference proteome</keyword>
<organism evidence="1 2">
    <name type="scientific">Anabaena azotica FACHB-119</name>
    <dbReference type="NCBI Taxonomy" id="947527"/>
    <lineage>
        <taxon>Bacteria</taxon>
        <taxon>Bacillati</taxon>
        <taxon>Cyanobacteriota</taxon>
        <taxon>Cyanophyceae</taxon>
        <taxon>Nostocales</taxon>
        <taxon>Nostocaceae</taxon>
        <taxon>Anabaena</taxon>
        <taxon>Anabaena azotica</taxon>
    </lineage>
</organism>
<gene>
    <name evidence="1" type="ORF">H6G83_17890</name>
</gene>
<evidence type="ECO:0000313" key="2">
    <source>
        <dbReference type="Proteomes" id="UP000661112"/>
    </source>
</evidence>